<evidence type="ECO:0000256" key="1">
    <source>
        <dbReference type="ARBA" id="ARBA00022801"/>
    </source>
</evidence>
<dbReference type="GO" id="GO:0016020">
    <property type="term" value="C:membrane"/>
    <property type="evidence" value="ECO:0007669"/>
    <property type="project" value="InterPro"/>
</dbReference>
<evidence type="ECO:0000259" key="2">
    <source>
        <dbReference type="Pfam" id="PF00857"/>
    </source>
</evidence>
<sequence length="198" mass="21896">MKNIALLVMDVQKVYSLNHSRLKVNNVESIVENINKIIRHFENKNLPVIYIRHLHNPDGSDAGRMYDFSGKTSKIGFKKGSLEAEYIDDLIIIKGAPEIIKNRYNSFFNKDLADLLNKLKINQVVIVGFMTNFCCESTAGMTINASSGVISWTPSTVGDYDVTIEVTDGGSFDTQSFTITVAITDVLSPPTGVEASEL</sequence>
<gene>
    <name evidence="3" type="ORF">S12H4_12058</name>
</gene>
<dbReference type="SUPFAM" id="SSF52499">
    <property type="entry name" value="Isochorismatase-like hydrolases"/>
    <property type="match status" value="1"/>
</dbReference>
<dbReference type="GO" id="GO:0016787">
    <property type="term" value="F:hydrolase activity"/>
    <property type="evidence" value="ECO:0007669"/>
    <property type="project" value="UniProtKB-KW"/>
</dbReference>
<dbReference type="InterPro" id="IPR036380">
    <property type="entry name" value="Isochorismatase-like_sf"/>
</dbReference>
<evidence type="ECO:0000313" key="3">
    <source>
        <dbReference type="EMBL" id="GAI81115.1"/>
    </source>
</evidence>
<dbReference type="EMBL" id="BARW01005594">
    <property type="protein sequence ID" value="GAI81115.1"/>
    <property type="molecule type" value="Genomic_DNA"/>
</dbReference>
<dbReference type="CDD" id="cd00431">
    <property type="entry name" value="cysteine_hydrolases"/>
    <property type="match status" value="1"/>
</dbReference>
<dbReference type="PANTHER" id="PTHR43540">
    <property type="entry name" value="PEROXYUREIDOACRYLATE/UREIDOACRYLATE AMIDOHYDROLASE-RELATED"/>
    <property type="match status" value="1"/>
</dbReference>
<comment type="caution">
    <text evidence="3">The sequence shown here is derived from an EMBL/GenBank/DDBJ whole genome shotgun (WGS) entry which is preliminary data.</text>
</comment>
<dbReference type="InterPro" id="IPR050272">
    <property type="entry name" value="Isochorismatase-like_hydrls"/>
</dbReference>
<feature type="non-terminal residue" evidence="3">
    <location>
        <position position="198"/>
    </location>
</feature>
<dbReference type="AlphaFoldDB" id="X1T0I5"/>
<dbReference type="Pfam" id="PF00857">
    <property type="entry name" value="Isochorismatase"/>
    <property type="match status" value="1"/>
</dbReference>
<dbReference type="InterPro" id="IPR015919">
    <property type="entry name" value="Cadherin-like_sf"/>
</dbReference>
<dbReference type="InterPro" id="IPR000868">
    <property type="entry name" value="Isochorismatase-like_dom"/>
</dbReference>
<dbReference type="Gene3D" id="3.40.50.850">
    <property type="entry name" value="Isochorismatase-like"/>
    <property type="match status" value="1"/>
</dbReference>
<protein>
    <recommendedName>
        <fullName evidence="2">Isochorismatase-like domain-containing protein</fullName>
    </recommendedName>
</protein>
<dbReference type="SUPFAM" id="SSF49313">
    <property type="entry name" value="Cadherin-like"/>
    <property type="match status" value="1"/>
</dbReference>
<proteinExistence type="predicted"/>
<reference evidence="3" key="1">
    <citation type="journal article" date="2014" name="Front. Microbiol.">
        <title>High frequency of phylogenetically diverse reductive dehalogenase-homologous genes in deep subseafloor sedimentary metagenomes.</title>
        <authorList>
            <person name="Kawai M."/>
            <person name="Futagami T."/>
            <person name="Toyoda A."/>
            <person name="Takaki Y."/>
            <person name="Nishi S."/>
            <person name="Hori S."/>
            <person name="Arai W."/>
            <person name="Tsubouchi T."/>
            <person name="Morono Y."/>
            <person name="Uchiyama I."/>
            <person name="Ito T."/>
            <person name="Fujiyama A."/>
            <person name="Inagaki F."/>
            <person name="Takami H."/>
        </authorList>
    </citation>
    <scope>NUCLEOTIDE SEQUENCE</scope>
    <source>
        <strain evidence="3">Expedition CK06-06</strain>
    </source>
</reference>
<organism evidence="3">
    <name type="scientific">marine sediment metagenome</name>
    <dbReference type="NCBI Taxonomy" id="412755"/>
    <lineage>
        <taxon>unclassified sequences</taxon>
        <taxon>metagenomes</taxon>
        <taxon>ecological metagenomes</taxon>
    </lineage>
</organism>
<name>X1T0I5_9ZZZZ</name>
<keyword evidence="1" id="KW-0378">Hydrolase</keyword>
<dbReference type="GO" id="GO:0005509">
    <property type="term" value="F:calcium ion binding"/>
    <property type="evidence" value="ECO:0007669"/>
    <property type="project" value="InterPro"/>
</dbReference>
<accession>X1T0I5</accession>
<feature type="domain" description="Isochorismatase-like" evidence="2">
    <location>
        <begin position="5"/>
        <end position="139"/>
    </location>
</feature>